<reference evidence="1 2" key="1">
    <citation type="journal article" date="2022" name="Genome Biol. Evol.">
        <title>The Spruce Budworm Genome: Reconstructing the Evolutionary History of Antifreeze Proteins.</title>
        <authorList>
            <person name="Beliveau C."/>
            <person name="Gagne P."/>
            <person name="Picq S."/>
            <person name="Vernygora O."/>
            <person name="Keeling C.I."/>
            <person name="Pinkney K."/>
            <person name="Doucet D."/>
            <person name="Wen F."/>
            <person name="Johnston J.S."/>
            <person name="Maaroufi H."/>
            <person name="Boyle B."/>
            <person name="Laroche J."/>
            <person name="Dewar K."/>
            <person name="Juretic N."/>
            <person name="Blackburn G."/>
            <person name="Nisole A."/>
            <person name="Brunet B."/>
            <person name="Brandao M."/>
            <person name="Lumley L."/>
            <person name="Duan J."/>
            <person name="Quan G."/>
            <person name="Lucarotti C.J."/>
            <person name="Roe A.D."/>
            <person name="Sperling F.A.H."/>
            <person name="Levesque R.C."/>
            <person name="Cusson M."/>
        </authorList>
    </citation>
    <scope>NUCLEOTIDE SEQUENCE [LARGE SCALE GENOMIC DNA]</scope>
    <source>
        <strain evidence="1">Glfc:IPQL:Cfum</strain>
    </source>
</reference>
<dbReference type="EMBL" id="CM046111">
    <property type="protein sequence ID" value="KAI8424929.1"/>
    <property type="molecule type" value="Genomic_DNA"/>
</dbReference>
<organism evidence="1 2">
    <name type="scientific">Choristoneura fumiferana</name>
    <name type="common">Spruce budworm moth</name>
    <name type="synonym">Archips fumiferana</name>
    <dbReference type="NCBI Taxonomy" id="7141"/>
    <lineage>
        <taxon>Eukaryota</taxon>
        <taxon>Metazoa</taxon>
        <taxon>Ecdysozoa</taxon>
        <taxon>Arthropoda</taxon>
        <taxon>Hexapoda</taxon>
        <taxon>Insecta</taxon>
        <taxon>Pterygota</taxon>
        <taxon>Neoptera</taxon>
        <taxon>Endopterygota</taxon>
        <taxon>Lepidoptera</taxon>
        <taxon>Glossata</taxon>
        <taxon>Ditrysia</taxon>
        <taxon>Tortricoidea</taxon>
        <taxon>Tortricidae</taxon>
        <taxon>Tortricinae</taxon>
        <taxon>Choristoneura</taxon>
    </lineage>
</organism>
<comment type="caution">
    <text evidence="1">The sequence shown here is derived from an EMBL/GenBank/DDBJ whole genome shotgun (WGS) entry which is preliminary data.</text>
</comment>
<sequence>MANMANPLPYLTKREYGLLPNLKTQLFENRLNAAKNLYRRDLMCHFGCVNAIEFSSNGELLVSGGDDRRVMLWQFGQAILDHGKPEPMRAVHQSNIFCLGITGNQQKIYSGGNDDIVIVHDLESKHPLEVLQHHRAVCSLSIDPYNDRVVTTAGNDGRLLLFDTRQSVHESLVISRSRKAFHGVMYHPVQQGILVSANARDGVALWDLKSPKHPVIRYTGNNGTSQNCMSVRFNNAGTHILALRRRLAPVLYSVHSPDPVTEFYHQDYYNSCTMKSCSFAGEGDKYVLSGSDDFNLYMWKVPEPGDEEMVVEPPHIVLYGHRSIVNQVRYNPHYCLIASSGVEKIIKVWSSVEYPTMRGSLLEEASGSDNPREIYSHEDYVSLVHHSGQYISHNYAEQSTSEDPRMMAFFDSLVQRELECLGEESDSCDGSSSAGTLLQRSDSSDSDHIVADFPPLPPKRANPNGTRSQRCPNRLARLVASRYPKNLRSQKRGSVRRSKQSRCSLSKSKCVSSSSVKGKRAGAAARLGPRRSVPRARPLRSAPSSDRTDSDEPARGLYRAEGRILRPLRRRMNLSRAAKRKSKVTSYRKIMNLRSNAMAQDSSDNNLSNVEDNFDANMALPSTSTGYRGQSTSALFRITEVDSDDDQSVSSRPISPRNQNGQNIPNNLVSIIPTPINGSRDSLGDSLRVEPPESESSPPLENRHRMNLRRVRRNGRVSLQRSDSSESPPPKDPSDRAAASVAERLSPKQGYNNRTIARLMNETNESELESSCSTEGSSLWPAASTLGTPDSGVGTVVGSSTRRSQPAADDVSDDPDYQAHKFRQRVKKARRNYRTHMDSDSN</sequence>
<gene>
    <name evidence="1" type="ORF">MSG28_006841</name>
</gene>
<name>A0ACC0JLJ6_CHOFU</name>
<dbReference type="Proteomes" id="UP001064048">
    <property type="component" value="Chromosome 11"/>
</dbReference>
<keyword evidence="2" id="KW-1185">Reference proteome</keyword>
<accession>A0ACC0JLJ6</accession>
<evidence type="ECO:0000313" key="2">
    <source>
        <dbReference type="Proteomes" id="UP001064048"/>
    </source>
</evidence>
<proteinExistence type="predicted"/>
<evidence type="ECO:0000313" key="1">
    <source>
        <dbReference type="EMBL" id="KAI8424929.1"/>
    </source>
</evidence>
<protein>
    <submittedName>
        <fullName evidence="1">Uncharacterized protein</fullName>
    </submittedName>
</protein>